<protein>
    <submittedName>
        <fullName evidence="2">Uncharacterized protein</fullName>
    </submittedName>
</protein>
<comment type="caution">
    <text evidence="2">The sequence shown here is derived from an EMBL/GenBank/DDBJ whole genome shotgun (WGS) entry which is preliminary data.</text>
</comment>
<proteinExistence type="predicted"/>
<accession>A0ABN9VDH7</accession>
<feature type="compositionally biased region" description="Polar residues" evidence="1">
    <location>
        <begin position="90"/>
        <end position="99"/>
    </location>
</feature>
<reference evidence="2" key="1">
    <citation type="submission" date="2023-10" db="EMBL/GenBank/DDBJ databases">
        <authorList>
            <person name="Chen Y."/>
            <person name="Shah S."/>
            <person name="Dougan E. K."/>
            <person name="Thang M."/>
            <person name="Chan C."/>
        </authorList>
    </citation>
    <scope>NUCLEOTIDE SEQUENCE [LARGE SCALE GENOMIC DNA]</scope>
</reference>
<sequence>MSVRGVVQKVQKRQCGYGRASSRLAAGRGHPIPGTSFQRASTSAGLALGRLLARAVRQHQLVVDGGLRRRLRVKGSVESASAPRRHGCTQAGSRASSANPRGPMSTVFKKMAVGGRISVFKAAKVYRPGSIAAPSIAKVPLAEALATAKTKVTFLEVDTLKGLPVNPSVSTKTIDPYLASYVSDMHAAFFGAK</sequence>
<organism evidence="2 3">
    <name type="scientific">Prorocentrum cordatum</name>
    <dbReference type="NCBI Taxonomy" id="2364126"/>
    <lineage>
        <taxon>Eukaryota</taxon>
        <taxon>Sar</taxon>
        <taxon>Alveolata</taxon>
        <taxon>Dinophyceae</taxon>
        <taxon>Prorocentrales</taxon>
        <taxon>Prorocentraceae</taxon>
        <taxon>Prorocentrum</taxon>
    </lineage>
</organism>
<evidence type="ECO:0000256" key="1">
    <source>
        <dbReference type="SAM" id="MobiDB-lite"/>
    </source>
</evidence>
<keyword evidence="3" id="KW-1185">Reference proteome</keyword>
<evidence type="ECO:0000313" key="3">
    <source>
        <dbReference type="Proteomes" id="UP001189429"/>
    </source>
</evidence>
<name>A0ABN9VDH7_9DINO</name>
<feature type="region of interest" description="Disordered" evidence="1">
    <location>
        <begin position="74"/>
        <end position="103"/>
    </location>
</feature>
<dbReference type="EMBL" id="CAUYUJ010017037">
    <property type="protein sequence ID" value="CAK0871108.1"/>
    <property type="molecule type" value="Genomic_DNA"/>
</dbReference>
<evidence type="ECO:0000313" key="2">
    <source>
        <dbReference type="EMBL" id="CAK0871108.1"/>
    </source>
</evidence>
<dbReference type="Proteomes" id="UP001189429">
    <property type="component" value="Unassembled WGS sequence"/>
</dbReference>
<gene>
    <name evidence="2" type="ORF">PCOR1329_LOCUS57046</name>
</gene>